<accession>A0A7G9S1I9</accession>
<keyword evidence="1" id="KW-0472">Membrane</keyword>
<dbReference type="Proteomes" id="UP000515928">
    <property type="component" value="Chromosome"/>
</dbReference>
<protein>
    <submittedName>
        <fullName evidence="2">Uncharacterized protein</fullName>
    </submittedName>
</protein>
<keyword evidence="1" id="KW-1133">Transmembrane helix</keyword>
<dbReference type="AlphaFoldDB" id="A0A7G9S1I9"/>
<feature type="transmembrane region" description="Helical" evidence="1">
    <location>
        <begin position="217"/>
        <end position="240"/>
    </location>
</feature>
<keyword evidence="3" id="KW-1185">Reference proteome</keyword>
<organism evidence="2 3">
    <name type="scientific">Erysipelothrix inopinata</name>
    <dbReference type="NCBI Taxonomy" id="225084"/>
    <lineage>
        <taxon>Bacteria</taxon>
        <taxon>Bacillati</taxon>
        <taxon>Bacillota</taxon>
        <taxon>Erysipelotrichia</taxon>
        <taxon>Erysipelotrichales</taxon>
        <taxon>Erysipelotrichaceae</taxon>
        <taxon>Erysipelothrix</taxon>
    </lineage>
</organism>
<evidence type="ECO:0000313" key="2">
    <source>
        <dbReference type="EMBL" id="QNN61714.1"/>
    </source>
</evidence>
<dbReference type="RefSeq" id="WP_187534910.1">
    <property type="nucleotide sequence ID" value="NZ_CBCSHU010000015.1"/>
</dbReference>
<evidence type="ECO:0000313" key="3">
    <source>
        <dbReference type="Proteomes" id="UP000515928"/>
    </source>
</evidence>
<feature type="transmembrane region" description="Helical" evidence="1">
    <location>
        <begin position="172"/>
        <end position="190"/>
    </location>
</feature>
<evidence type="ECO:0000256" key="1">
    <source>
        <dbReference type="SAM" id="Phobius"/>
    </source>
</evidence>
<feature type="transmembrane region" description="Helical" evidence="1">
    <location>
        <begin position="343"/>
        <end position="361"/>
    </location>
</feature>
<dbReference type="EMBL" id="CP060715">
    <property type="protein sequence ID" value="QNN61714.1"/>
    <property type="molecule type" value="Genomic_DNA"/>
</dbReference>
<keyword evidence="1" id="KW-0812">Transmembrane</keyword>
<dbReference type="SUPFAM" id="SSF81665">
    <property type="entry name" value="Calcium ATPase, transmembrane domain M"/>
    <property type="match status" value="1"/>
</dbReference>
<proteinExistence type="predicted"/>
<dbReference type="KEGG" id="eio:H9L01_04990"/>
<feature type="transmembrane region" description="Helical" evidence="1">
    <location>
        <begin position="18"/>
        <end position="37"/>
    </location>
</feature>
<name>A0A7G9S1I9_9FIRM</name>
<feature type="transmembrane region" description="Helical" evidence="1">
    <location>
        <begin position="297"/>
        <end position="316"/>
    </location>
</feature>
<reference evidence="2 3" key="1">
    <citation type="submission" date="2020-08" db="EMBL/GenBank/DDBJ databases">
        <title>Genome sequence of Erysipelothrix inopinata DSM 15511T.</title>
        <authorList>
            <person name="Hyun D.-W."/>
            <person name="Bae J.-W."/>
        </authorList>
    </citation>
    <scope>NUCLEOTIDE SEQUENCE [LARGE SCALE GENOMIC DNA]</scope>
    <source>
        <strain evidence="2 3">DSM 15511</strain>
    </source>
</reference>
<sequence length="369" mass="43440">MNNLTRYEIKKMLDKKSILIILLLLAFNVLHIINLNYDVITDGFYQGKQKLVDEVSGKITVDKVSFIKEGMVSNQERVEQGLNDPLNGNEGTYTGYYFGDMNAFSEIYKDMERIYNYDSLMKNKVEIIRENSRHSGFNDSVTRNTLKDMDNRIITQYYDTYGLENYFSYNDSLIFVGIIIMYLSINYLYFDQSYEMNTIVGSTVIGKSKYHSVKRRMTIRLTLIVSAAFLLIDLVTYSVLFNIKGWHNPIYSLPSYQYSYFNISILFMIFIQGFEKIIILVMFSIFIYLISKFVRSHYQCGVFALLMLGLLWLNVFSKTSKYSYLKITQTLLPLAVIKFSEKYLLFISVIFLLIMLAYYRFTFRKMRNH</sequence>
<dbReference type="InterPro" id="IPR023298">
    <property type="entry name" value="ATPase_P-typ_TM_dom_sf"/>
</dbReference>
<gene>
    <name evidence="2" type="ORF">H9L01_04990</name>
</gene>
<feature type="transmembrane region" description="Helical" evidence="1">
    <location>
        <begin position="260"/>
        <end position="290"/>
    </location>
</feature>